<reference evidence="13" key="1">
    <citation type="submission" date="2016-11" db="UniProtKB">
        <authorList>
            <consortium name="WormBaseParasite"/>
        </authorList>
    </citation>
    <scope>IDENTIFICATION</scope>
</reference>
<dbReference type="SMART" id="SM00430">
    <property type="entry name" value="HOLI"/>
    <property type="match status" value="1"/>
</dbReference>
<evidence type="ECO:0000256" key="1">
    <source>
        <dbReference type="ARBA" id="ARBA00022723"/>
    </source>
</evidence>
<keyword evidence="8 9" id="KW-0539">Nucleus</keyword>
<dbReference type="AlphaFoldDB" id="A0A1I7V2I2"/>
<dbReference type="PANTHER" id="PTHR46011:SF3">
    <property type="entry name" value="NR LBD DOMAIN-CONTAINING PROTEIN-RELATED"/>
    <property type="match status" value="1"/>
</dbReference>
<evidence type="ECO:0000313" key="12">
    <source>
        <dbReference type="Proteomes" id="UP000095282"/>
    </source>
</evidence>
<dbReference type="SUPFAM" id="SSF57716">
    <property type="entry name" value="Glucocorticoid receptor-like (DNA-binding domain)"/>
    <property type="match status" value="1"/>
</dbReference>
<evidence type="ECO:0000256" key="2">
    <source>
        <dbReference type="ARBA" id="ARBA00022771"/>
    </source>
</evidence>
<dbReference type="STRING" id="1561998.A0A1I7V2I2"/>
<dbReference type="GO" id="GO:0003700">
    <property type="term" value="F:DNA-binding transcription factor activity"/>
    <property type="evidence" value="ECO:0007669"/>
    <property type="project" value="InterPro"/>
</dbReference>
<keyword evidence="5 9" id="KW-0238">DNA-binding</keyword>
<protein>
    <submittedName>
        <fullName evidence="13">Nuclear receptor domain-containing protein</fullName>
    </submittedName>
</protein>
<dbReference type="GO" id="GO:0043565">
    <property type="term" value="F:sequence-specific DNA binding"/>
    <property type="evidence" value="ECO:0007669"/>
    <property type="project" value="InterPro"/>
</dbReference>
<keyword evidence="2 9" id="KW-0863">Zinc-finger</keyword>
<evidence type="ECO:0000259" key="10">
    <source>
        <dbReference type="PROSITE" id="PS51030"/>
    </source>
</evidence>
<evidence type="ECO:0000256" key="7">
    <source>
        <dbReference type="ARBA" id="ARBA00023170"/>
    </source>
</evidence>
<dbReference type="SUPFAM" id="SSF48508">
    <property type="entry name" value="Nuclear receptor ligand-binding domain"/>
    <property type="match status" value="1"/>
</dbReference>
<dbReference type="SMART" id="SM00399">
    <property type="entry name" value="ZnF_C4"/>
    <property type="match status" value="1"/>
</dbReference>
<organism evidence="12 13">
    <name type="scientific">Caenorhabditis tropicalis</name>
    <dbReference type="NCBI Taxonomy" id="1561998"/>
    <lineage>
        <taxon>Eukaryota</taxon>
        <taxon>Metazoa</taxon>
        <taxon>Ecdysozoa</taxon>
        <taxon>Nematoda</taxon>
        <taxon>Chromadorea</taxon>
        <taxon>Rhabditida</taxon>
        <taxon>Rhabditina</taxon>
        <taxon>Rhabditomorpha</taxon>
        <taxon>Rhabditoidea</taxon>
        <taxon>Rhabditidae</taxon>
        <taxon>Peloderinae</taxon>
        <taxon>Caenorhabditis</taxon>
    </lineage>
</organism>
<dbReference type="Pfam" id="PF00104">
    <property type="entry name" value="Hormone_recep"/>
    <property type="match status" value="1"/>
</dbReference>
<comment type="similarity">
    <text evidence="9">Belongs to the nuclear hormone receptor family.</text>
</comment>
<dbReference type="GO" id="GO:0005634">
    <property type="term" value="C:nucleus"/>
    <property type="evidence" value="ECO:0007669"/>
    <property type="project" value="UniProtKB-SubCell"/>
</dbReference>
<accession>A0A1I7V2I2</accession>
<dbReference type="GO" id="GO:0006357">
    <property type="term" value="P:regulation of transcription by RNA polymerase II"/>
    <property type="evidence" value="ECO:0007669"/>
    <property type="project" value="TreeGrafter"/>
</dbReference>
<dbReference type="InterPro" id="IPR013088">
    <property type="entry name" value="Znf_NHR/GATA"/>
</dbReference>
<keyword evidence="7 9" id="KW-0675">Receptor</keyword>
<evidence type="ECO:0000256" key="3">
    <source>
        <dbReference type="ARBA" id="ARBA00022833"/>
    </source>
</evidence>
<dbReference type="GO" id="GO:0008270">
    <property type="term" value="F:zinc ion binding"/>
    <property type="evidence" value="ECO:0007669"/>
    <property type="project" value="UniProtKB-KW"/>
</dbReference>
<evidence type="ECO:0000313" key="13">
    <source>
        <dbReference type="WBParaSite" id="Csp11.Scaffold630.g21744.t1"/>
    </source>
</evidence>
<keyword evidence="6 9" id="KW-0804">Transcription</keyword>
<dbReference type="InterPro" id="IPR001628">
    <property type="entry name" value="Znf_hrmn_rcpt"/>
</dbReference>
<evidence type="ECO:0000256" key="5">
    <source>
        <dbReference type="ARBA" id="ARBA00023125"/>
    </source>
</evidence>
<evidence type="ECO:0000256" key="4">
    <source>
        <dbReference type="ARBA" id="ARBA00023015"/>
    </source>
</evidence>
<dbReference type="PANTHER" id="PTHR46011">
    <property type="entry name" value="NUCLEAR HORMONE RECEPTOR FAMILY MEMBER NHR-86-RELATED"/>
    <property type="match status" value="1"/>
</dbReference>
<keyword evidence="4 9" id="KW-0805">Transcription regulation</keyword>
<dbReference type="Gene3D" id="1.10.565.10">
    <property type="entry name" value="Retinoid X Receptor"/>
    <property type="match status" value="1"/>
</dbReference>
<evidence type="ECO:0000256" key="8">
    <source>
        <dbReference type="ARBA" id="ARBA00023242"/>
    </source>
</evidence>
<dbReference type="WBParaSite" id="Csp11.Scaffold630.g21744.t1">
    <property type="protein sequence ID" value="Csp11.Scaffold630.g21744.t1"/>
    <property type="gene ID" value="Csp11.Scaffold630.g21744"/>
</dbReference>
<evidence type="ECO:0000256" key="9">
    <source>
        <dbReference type="RuleBase" id="RU004334"/>
    </source>
</evidence>
<dbReference type="InterPro" id="IPR000536">
    <property type="entry name" value="Nucl_hrmn_rcpt_lig-bd"/>
</dbReference>
<dbReference type="InterPro" id="IPR035500">
    <property type="entry name" value="NHR-like_dom_sf"/>
</dbReference>
<keyword evidence="3 9" id="KW-0862">Zinc</keyword>
<sequence>MFPCGVCNETSDAFHFGALSCNACAAFFRRLVARNQVPELKCSGDCDLSNQILRKICTRCRYAKCLEIGMSPGLVRSKSAIPSLNLLEELKEAYEELLESRKQIFKNEGSNLTYFEEMDEVCGIDITLILETMMKKFTKLTPVPDDQLRCLITNFVVPFILTDQCFRSQEVNFIILANGNYVNVHDLDQHYQSTSQENNEDKVKEAKLFLGPYWKIGRNLLFERIKEVNIDLNEFLLICALIYWDFGLPNQSDECIEICLQMRSKVLQELIQYEKNVLGIKKSPMRIGEIVLILQMVQKGKTMMEEYKTIAIVYDLCAKHCPLFQLV</sequence>
<dbReference type="eggNOG" id="KOG3575">
    <property type="taxonomic scope" value="Eukaryota"/>
</dbReference>
<feature type="domain" description="Nuclear receptor" evidence="10">
    <location>
        <begin position="1"/>
        <end position="77"/>
    </location>
</feature>
<comment type="subcellular location">
    <subcellularLocation>
        <location evidence="9">Nucleus</location>
    </subcellularLocation>
</comment>
<dbReference type="Gene3D" id="3.30.50.10">
    <property type="entry name" value="Erythroid Transcription Factor GATA-1, subunit A"/>
    <property type="match status" value="1"/>
</dbReference>
<evidence type="ECO:0000256" key="6">
    <source>
        <dbReference type="ARBA" id="ARBA00023163"/>
    </source>
</evidence>
<dbReference type="PRINTS" id="PR00047">
    <property type="entry name" value="STROIDFINGER"/>
</dbReference>
<dbReference type="PROSITE" id="PS00031">
    <property type="entry name" value="NUCLEAR_REC_DBD_1"/>
    <property type="match status" value="1"/>
</dbReference>
<dbReference type="PROSITE" id="PS51843">
    <property type="entry name" value="NR_LBD"/>
    <property type="match status" value="1"/>
</dbReference>
<dbReference type="Proteomes" id="UP000095282">
    <property type="component" value="Unplaced"/>
</dbReference>
<proteinExistence type="inferred from homology"/>
<keyword evidence="1 9" id="KW-0479">Metal-binding</keyword>
<keyword evidence="12" id="KW-1185">Reference proteome</keyword>
<name>A0A1I7V2I2_9PELO</name>
<dbReference type="Pfam" id="PF00105">
    <property type="entry name" value="zf-C4"/>
    <property type="match status" value="1"/>
</dbReference>
<feature type="domain" description="NR LBD" evidence="11">
    <location>
        <begin position="82"/>
        <end position="327"/>
    </location>
</feature>
<dbReference type="PROSITE" id="PS51030">
    <property type="entry name" value="NUCLEAR_REC_DBD_2"/>
    <property type="match status" value="1"/>
</dbReference>
<evidence type="ECO:0000259" key="11">
    <source>
        <dbReference type="PROSITE" id="PS51843"/>
    </source>
</evidence>